<evidence type="ECO:0000313" key="6">
    <source>
        <dbReference type="Proteomes" id="UP000216101"/>
    </source>
</evidence>
<name>A0A266Q5J5_9GAMM</name>
<dbReference type="Gene3D" id="3.30.360.10">
    <property type="entry name" value="Dihydrodipicolinate Reductase, domain 2"/>
    <property type="match status" value="1"/>
</dbReference>
<dbReference type="PANTHER" id="PTHR43708">
    <property type="entry name" value="CONSERVED EXPRESSED OXIDOREDUCTASE (EUROFUNG)"/>
    <property type="match status" value="1"/>
</dbReference>
<dbReference type="GO" id="GO:0016491">
    <property type="term" value="F:oxidoreductase activity"/>
    <property type="evidence" value="ECO:0007669"/>
    <property type="project" value="UniProtKB-KW"/>
</dbReference>
<dbReference type="InterPro" id="IPR004104">
    <property type="entry name" value="Gfo/Idh/MocA-like_OxRdtase_C"/>
</dbReference>
<dbReference type="STRING" id="1209072.GCA_000766945_02765"/>
<comment type="caution">
    <text evidence="5">The sequence shown here is derived from an EMBL/GenBank/DDBJ whole genome shotgun (WGS) entry which is preliminary data.</text>
</comment>
<dbReference type="Pfam" id="PF01408">
    <property type="entry name" value="GFO_IDH_MocA"/>
    <property type="match status" value="1"/>
</dbReference>
<dbReference type="InterPro" id="IPR051317">
    <property type="entry name" value="Gfo/Idh/MocA_oxidoreduct"/>
</dbReference>
<evidence type="ECO:0000256" key="1">
    <source>
        <dbReference type="ARBA" id="ARBA00010928"/>
    </source>
</evidence>
<dbReference type="SUPFAM" id="SSF55347">
    <property type="entry name" value="Glyceraldehyde-3-phosphate dehydrogenase-like, C-terminal domain"/>
    <property type="match status" value="1"/>
</dbReference>
<protein>
    <submittedName>
        <fullName evidence="5">Oxidoreductase</fullName>
    </submittedName>
</protein>
<dbReference type="Pfam" id="PF02894">
    <property type="entry name" value="GFO_IDH_MocA_C"/>
    <property type="match status" value="1"/>
</dbReference>
<accession>A0A266Q5J5</accession>
<organism evidence="5 6">
    <name type="scientific">Cellvibrio mixtus</name>
    <dbReference type="NCBI Taxonomy" id="39650"/>
    <lineage>
        <taxon>Bacteria</taxon>
        <taxon>Pseudomonadati</taxon>
        <taxon>Pseudomonadota</taxon>
        <taxon>Gammaproteobacteria</taxon>
        <taxon>Cellvibrionales</taxon>
        <taxon>Cellvibrionaceae</taxon>
        <taxon>Cellvibrio</taxon>
    </lineage>
</organism>
<gene>
    <name evidence="5" type="ORF">CBP51_14485</name>
</gene>
<feature type="domain" description="Gfo/Idh/MocA-like oxidoreductase C-terminal" evidence="4">
    <location>
        <begin position="131"/>
        <end position="344"/>
    </location>
</feature>
<evidence type="ECO:0000313" key="5">
    <source>
        <dbReference type="EMBL" id="OZY85153.1"/>
    </source>
</evidence>
<dbReference type="AlphaFoldDB" id="A0A266Q5J5"/>
<dbReference type="EMBL" id="NHNI01000002">
    <property type="protein sequence ID" value="OZY85153.1"/>
    <property type="molecule type" value="Genomic_DNA"/>
</dbReference>
<dbReference type="InterPro" id="IPR000683">
    <property type="entry name" value="Gfo/Idh/MocA-like_OxRdtase_N"/>
</dbReference>
<dbReference type="RefSeq" id="WP_078042257.1">
    <property type="nucleotide sequence ID" value="NZ_NHNI01000002.1"/>
</dbReference>
<dbReference type="Gene3D" id="3.40.50.720">
    <property type="entry name" value="NAD(P)-binding Rossmann-like Domain"/>
    <property type="match status" value="1"/>
</dbReference>
<feature type="domain" description="Gfo/Idh/MocA-like oxidoreductase N-terminal" evidence="3">
    <location>
        <begin position="2"/>
        <end position="117"/>
    </location>
</feature>
<sequence>MLNVALCSYGMSGKVFHAPLISAERGLYLHTVLQRNEPTALADYPQVNIVKDFEEIIVNPDIHLVVVNTPNELHYPMTKAALLAGKHVVVEKPFTLSMDEGNELIALAKRQQKILSVFQNKRLESDHLDTKNIIESGALGRIVEVEWHYDRYRTNITHKKWKEDKLPGSGTWFDLGIHMVDSMLCLFGKPNGVYADMRSLRRAEGATDYFTSIFYYDDLRVILRSSTFVSEKGATVSLHGDKGSFLKFGQDVQEGQLMRGILPGMSDWAQPGEDNYGVLHTRDHTVSNITSLPGQRGCYEQYYKNIVDAISGAAPLVFLPEQSLLGVELLLAGEESAAQQRLIPLG</sequence>
<dbReference type="InterPro" id="IPR036291">
    <property type="entry name" value="NAD(P)-bd_dom_sf"/>
</dbReference>
<keyword evidence="2" id="KW-0560">Oxidoreductase</keyword>
<proteinExistence type="inferred from homology"/>
<reference evidence="6" key="1">
    <citation type="submission" date="2017-05" db="EMBL/GenBank/DDBJ databases">
        <authorList>
            <person name="Barney B.M."/>
        </authorList>
    </citation>
    <scope>NUCLEOTIDE SEQUENCE [LARGE SCALE GENOMIC DNA]</scope>
    <source>
        <strain evidence="6">PSBB022</strain>
    </source>
</reference>
<dbReference type="SUPFAM" id="SSF51735">
    <property type="entry name" value="NAD(P)-binding Rossmann-fold domains"/>
    <property type="match status" value="1"/>
</dbReference>
<dbReference type="Proteomes" id="UP000216101">
    <property type="component" value="Unassembled WGS sequence"/>
</dbReference>
<dbReference type="PANTHER" id="PTHR43708:SF5">
    <property type="entry name" value="CONSERVED EXPRESSED OXIDOREDUCTASE (EUROFUNG)-RELATED"/>
    <property type="match status" value="1"/>
</dbReference>
<evidence type="ECO:0000259" key="4">
    <source>
        <dbReference type="Pfam" id="PF02894"/>
    </source>
</evidence>
<comment type="similarity">
    <text evidence="1">Belongs to the Gfo/Idh/MocA family.</text>
</comment>
<dbReference type="GO" id="GO:0000166">
    <property type="term" value="F:nucleotide binding"/>
    <property type="evidence" value="ECO:0007669"/>
    <property type="project" value="InterPro"/>
</dbReference>
<evidence type="ECO:0000256" key="2">
    <source>
        <dbReference type="ARBA" id="ARBA00023002"/>
    </source>
</evidence>
<evidence type="ECO:0000259" key="3">
    <source>
        <dbReference type="Pfam" id="PF01408"/>
    </source>
</evidence>
<keyword evidence="6" id="KW-1185">Reference proteome</keyword>